<dbReference type="SMR" id="A2GZA6"/>
<dbReference type="InParanoid" id="A2GZA6"/>
<dbReference type="VEuPathDB" id="TrichDB:TVAG_322300"/>
<dbReference type="Gene3D" id="1.20.5.490">
    <property type="entry name" value="Single helix bin"/>
    <property type="match status" value="1"/>
</dbReference>
<accession>A2GZA6</accession>
<feature type="region of interest" description="Disordered" evidence="2">
    <location>
        <begin position="17"/>
        <end position="41"/>
    </location>
</feature>
<reference evidence="3" key="1">
    <citation type="submission" date="2006-10" db="EMBL/GenBank/DDBJ databases">
        <authorList>
            <person name="Amadeo P."/>
            <person name="Zhao Q."/>
            <person name="Wortman J."/>
            <person name="Fraser-Liggett C."/>
            <person name="Carlton J."/>
        </authorList>
    </citation>
    <scope>NUCLEOTIDE SEQUENCE</scope>
    <source>
        <strain evidence="3">G3</strain>
    </source>
</reference>
<dbReference type="AlphaFoldDB" id="A2GZA6"/>
<keyword evidence="4" id="KW-1185">Reference proteome</keyword>
<reference evidence="3" key="2">
    <citation type="journal article" date="2007" name="Science">
        <title>Draft genome sequence of the sexually transmitted pathogen Trichomonas vaginalis.</title>
        <authorList>
            <person name="Carlton J.M."/>
            <person name="Hirt R.P."/>
            <person name="Silva J.C."/>
            <person name="Delcher A.L."/>
            <person name="Schatz M."/>
            <person name="Zhao Q."/>
            <person name="Wortman J.R."/>
            <person name="Bidwell S.L."/>
            <person name="Alsmark U.C.M."/>
            <person name="Besteiro S."/>
            <person name="Sicheritz-Ponten T."/>
            <person name="Noel C.J."/>
            <person name="Dacks J.B."/>
            <person name="Foster P.G."/>
            <person name="Simillion C."/>
            <person name="Van de Peer Y."/>
            <person name="Miranda-Saavedra D."/>
            <person name="Barton G.J."/>
            <person name="Westrop G.D."/>
            <person name="Mueller S."/>
            <person name="Dessi D."/>
            <person name="Fiori P.L."/>
            <person name="Ren Q."/>
            <person name="Paulsen I."/>
            <person name="Zhang H."/>
            <person name="Bastida-Corcuera F.D."/>
            <person name="Simoes-Barbosa A."/>
            <person name="Brown M.T."/>
            <person name="Hayes R.D."/>
            <person name="Mukherjee M."/>
            <person name="Okumura C.Y."/>
            <person name="Schneider R."/>
            <person name="Smith A.J."/>
            <person name="Vanacova S."/>
            <person name="Villalvazo M."/>
            <person name="Haas B.J."/>
            <person name="Pertea M."/>
            <person name="Feldblyum T.V."/>
            <person name="Utterback T.R."/>
            <person name="Shu C.L."/>
            <person name="Osoegawa K."/>
            <person name="de Jong P.J."/>
            <person name="Hrdy I."/>
            <person name="Horvathova L."/>
            <person name="Zubacova Z."/>
            <person name="Dolezal P."/>
            <person name="Malik S.B."/>
            <person name="Logsdon J.M. Jr."/>
            <person name="Henze K."/>
            <person name="Gupta A."/>
            <person name="Wang C.C."/>
            <person name="Dunne R.L."/>
            <person name="Upcroft J.A."/>
            <person name="Upcroft P."/>
            <person name="White O."/>
            <person name="Salzberg S.L."/>
            <person name="Tang P."/>
            <person name="Chiu C.-H."/>
            <person name="Lee Y.-S."/>
            <person name="Embley T.M."/>
            <person name="Coombs G.H."/>
            <person name="Mottram J.C."/>
            <person name="Tachezy J."/>
            <person name="Fraser-Liggett C.M."/>
            <person name="Johnson P.J."/>
        </authorList>
    </citation>
    <scope>NUCLEOTIDE SEQUENCE [LARGE SCALE GENOMIC DNA]</scope>
    <source>
        <strain evidence="3">G3</strain>
    </source>
</reference>
<evidence type="ECO:0000313" key="3">
    <source>
        <dbReference type="EMBL" id="EAX77511.1"/>
    </source>
</evidence>
<keyword evidence="1" id="KW-0175">Coiled coil</keyword>
<gene>
    <name evidence="3" type="ORF">TVAG_322300</name>
</gene>
<evidence type="ECO:0000256" key="1">
    <source>
        <dbReference type="SAM" id="Coils"/>
    </source>
</evidence>
<dbReference type="Proteomes" id="UP000001542">
    <property type="component" value="Unassembled WGS sequence"/>
</dbReference>
<dbReference type="VEuPathDB" id="TrichDB:TVAGG3_0066820"/>
<evidence type="ECO:0000256" key="2">
    <source>
        <dbReference type="SAM" id="MobiDB-lite"/>
    </source>
</evidence>
<organism evidence="3 4">
    <name type="scientific">Trichomonas vaginalis (strain ATCC PRA-98 / G3)</name>
    <dbReference type="NCBI Taxonomy" id="412133"/>
    <lineage>
        <taxon>Eukaryota</taxon>
        <taxon>Metamonada</taxon>
        <taxon>Parabasalia</taxon>
        <taxon>Trichomonadida</taxon>
        <taxon>Trichomonadidae</taxon>
        <taxon>Trichomonas</taxon>
    </lineage>
</organism>
<dbReference type="EMBL" id="DS122944">
    <property type="protein sequence ID" value="EAX77511.1"/>
    <property type="molecule type" value="Genomic_DNA"/>
</dbReference>
<proteinExistence type="predicted"/>
<sequence length="163" mass="18763">MCAMFFSPAKAVAIQKPEVTEEQSSGDEEILMGGESPKTEIKIPDLDHKQTAKKTGPQATPRVLRLIKTSHKYLKQLEESNVALEELKQQITKQAEELQQKNEFITLLKTKLDYKDEEISDLRSRVDQLGRQSDMWHERFITANSSYKERSHLLTTVIKYLSL</sequence>
<name>A2GZA6_TRIV3</name>
<protein>
    <submittedName>
        <fullName evidence="3">Uncharacterized protein</fullName>
    </submittedName>
</protein>
<feature type="coiled-coil region" evidence="1">
    <location>
        <begin position="70"/>
        <end position="108"/>
    </location>
</feature>
<evidence type="ECO:0000313" key="4">
    <source>
        <dbReference type="Proteomes" id="UP000001542"/>
    </source>
</evidence>
<feature type="compositionally biased region" description="Acidic residues" evidence="2">
    <location>
        <begin position="20"/>
        <end position="30"/>
    </location>
</feature>